<organism evidence="4">
    <name type="scientific">Caenorhabditis brenneri</name>
    <name type="common">Nematode worm</name>
    <dbReference type="NCBI Taxonomy" id="135651"/>
    <lineage>
        <taxon>Eukaryota</taxon>
        <taxon>Metazoa</taxon>
        <taxon>Ecdysozoa</taxon>
        <taxon>Nematoda</taxon>
        <taxon>Chromadorea</taxon>
        <taxon>Rhabditida</taxon>
        <taxon>Rhabditina</taxon>
        <taxon>Rhabditomorpha</taxon>
        <taxon>Rhabditoidea</taxon>
        <taxon>Rhabditidae</taxon>
        <taxon>Peloderinae</taxon>
        <taxon>Caenorhabditis</taxon>
    </lineage>
</organism>
<protein>
    <recommendedName>
        <fullName evidence="2">PAN-3 domain-containing protein</fullName>
    </recommendedName>
</protein>
<dbReference type="InterPro" id="IPR016187">
    <property type="entry name" value="CTDL_fold"/>
</dbReference>
<dbReference type="eggNOG" id="KOG4297">
    <property type="taxonomic scope" value="Eukaryota"/>
</dbReference>
<reference evidence="4" key="1">
    <citation type="submission" date="2011-07" db="EMBL/GenBank/DDBJ databases">
        <authorList>
            <consortium name="Caenorhabditis brenneri Sequencing and Analysis Consortium"/>
            <person name="Wilson R.K."/>
        </authorList>
    </citation>
    <scope>NUCLEOTIDE SEQUENCE [LARGE SCALE GENOMIC DNA]</scope>
    <source>
        <strain evidence="4">PB2801</strain>
    </source>
</reference>
<dbReference type="OMA" id="WIAGIRW"/>
<dbReference type="STRING" id="135651.G0NSQ2"/>
<gene>
    <name evidence="3" type="ORF">CAEBREN_23152</name>
</gene>
<evidence type="ECO:0000313" key="3">
    <source>
        <dbReference type="EMBL" id="EGT36859.1"/>
    </source>
</evidence>
<dbReference type="EMBL" id="GL379939">
    <property type="protein sequence ID" value="EGT36859.1"/>
    <property type="molecule type" value="Genomic_DNA"/>
</dbReference>
<dbReference type="InterPro" id="IPR006583">
    <property type="entry name" value="PAN-3_domain"/>
</dbReference>
<evidence type="ECO:0000259" key="2">
    <source>
        <dbReference type="SMART" id="SM00605"/>
    </source>
</evidence>
<keyword evidence="4" id="KW-1185">Reference proteome</keyword>
<feature type="signal peptide" evidence="1">
    <location>
        <begin position="1"/>
        <end position="19"/>
    </location>
</feature>
<evidence type="ECO:0000256" key="1">
    <source>
        <dbReference type="SAM" id="SignalP"/>
    </source>
</evidence>
<name>G0NSQ2_CAEBE</name>
<dbReference type="PANTHER" id="PTHR47629">
    <property type="entry name" value="C-TYPE LECTIN-RELATED"/>
    <property type="match status" value="1"/>
</dbReference>
<dbReference type="SMART" id="SM00605">
    <property type="entry name" value="CW"/>
    <property type="match status" value="1"/>
</dbReference>
<dbReference type="SUPFAM" id="SSF56436">
    <property type="entry name" value="C-type lectin-like"/>
    <property type="match status" value="1"/>
</dbReference>
<dbReference type="Proteomes" id="UP000008068">
    <property type="component" value="Unassembled WGS sequence"/>
</dbReference>
<accession>G0NSQ2</accession>
<keyword evidence="1" id="KW-0732">Signal</keyword>
<feature type="chain" id="PRO_5003405800" description="PAN-3 domain-containing protein" evidence="1">
    <location>
        <begin position="20"/>
        <end position="280"/>
    </location>
</feature>
<proteinExistence type="predicted"/>
<evidence type="ECO:0000313" key="4">
    <source>
        <dbReference type="Proteomes" id="UP000008068"/>
    </source>
</evidence>
<sequence length="280" mass="30764">MRWLIILAVVSFFVPFIEAVKKMVEIYGAVQSGPEPLGYSDDCLSACYTNSTCILAYKNSNGDCCLYSFPSSTVPLKIDTSTCPVSHQDLNFTFTSSNGDSYTWEKPSSTTWSLDGCKSGWTRFDRSDTLSVCIKGVNSLIGMSNDTSVGTCTSLGAVRIGVQTVAETQWMWSKFFAISSLKTNFMDQVKLMTGGTSMSSYWIAGIRWCAGLTDHCNTFYFQDGLTTGNDAIAEGNFRFDYWNGPTSLFCLTILYQEGYTETLKDVNCEGFQGASGVFCG</sequence>
<feature type="domain" description="PAN-3" evidence="2">
    <location>
        <begin position="4"/>
        <end position="113"/>
    </location>
</feature>
<dbReference type="InParanoid" id="G0NSQ2"/>
<dbReference type="HOGENOM" id="CLU_078891_0_0_1"/>
<dbReference type="AlphaFoldDB" id="G0NSQ2"/>
<dbReference type="OrthoDB" id="5874563at2759"/>
<dbReference type="Pfam" id="PF08277">
    <property type="entry name" value="PAN_3"/>
    <property type="match status" value="1"/>
</dbReference>